<dbReference type="PRINTS" id="PR00633">
    <property type="entry name" value="RCCNDNSATION"/>
</dbReference>
<comment type="caution">
    <text evidence="5">The sequence shown here is derived from an EMBL/GenBank/DDBJ whole genome shotgun (WGS) entry which is preliminary data.</text>
</comment>
<gene>
    <name evidence="5" type="ORF">P43SY_000195</name>
</gene>
<evidence type="ECO:0000256" key="3">
    <source>
        <dbReference type="SAM" id="MobiDB-lite"/>
    </source>
</evidence>
<feature type="repeat" description="RCC1" evidence="2">
    <location>
        <begin position="243"/>
        <end position="299"/>
    </location>
</feature>
<dbReference type="PROSITE" id="PS00626">
    <property type="entry name" value="RCC1_2"/>
    <property type="match status" value="1"/>
</dbReference>
<reference evidence="5" key="1">
    <citation type="submission" date="2021-12" db="EMBL/GenBank/DDBJ databases">
        <title>Prjna785345.</title>
        <authorList>
            <person name="Rujirawat T."/>
            <person name="Krajaejun T."/>
        </authorList>
    </citation>
    <scope>NUCLEOTIDE SEQUENCE</scope>
    <source>
        <strain evidence="5">Pi057C3</strain>
    </source>
</reference>
<dbReference type="SUPFAM" id="SSF50985">
    <property type="entry name" value="RCC1/BLIP-II"/>
    <property type="match status" value="1"/>
</dbReference>
<evidence type="ECO:0000256" key="2">
    <source>
        <dbReference type="PROSITE-ProRule" id="PRU00235"/>
    </source>
</evidence>
<name>A0AAD5LPA7_PYTIN</name>
<dbReference type="PANTHER" id="PTHR22870:SF408">
    <property type="entry name" value="OS09G0560450 PROTEIN"/>
    <property type="match status" value="1"/>
</dbReference>
<organism evidence="5 6">
    <name type="scientific">Pythium insidiosum</name>
    <name type="common">Pythiosis disease agent</name>
    <dbReference type="NCBI Taxonomy" id="114742"/>
    <lineage>
        <taxon>Eukaryota</taxon>
        <taxon>Sar</taxon>
        <taxon>Stramenopiles</taxon>
        <taxon>Oomycota</taxon>
        <taxon>Peronosporomycetes</taxon>
        <taxon>Pythiales</taxon>
        <taxon>Pythiaceae</taxon>
        <taxon>Pythium</taxon>
    </lineage>
</organism>
<dbReference type="Proteomes" id="UP001209570">
    <property type="component" value="Unassembled WGS sequence"/>
</dbReference>
<evidence type="ECO:0000313" key="5">
    <source>
        <dbReference type="EMBL" id="KAJ0407991.1"/>
    </source>
</evidence>
<dbReference type="Gene3D" id="2.130.10.30">
    <property type="entry name" value="Regulator of chromosome condensation 1/beta-lactamase-inhibitor protein II"/>
    <property type="match status" value="2"/>
</dbReference>
<dbReference type="EMBL" id="JAKCXM010000015">
    <property type="protein sequence ID" value="KAJ0407991.1"/>
    <property type="molecule type" value="Genomic_DNA"/>
</dbReference>
<feature type="repeat" description="RCC1" evidence="2">
    <location>
        <begin position="138"/>
        <end position="189"/>
    </location>
</feature>
<dbReference type="InterPro" id="IPR009091">
    <property type="entry name" value="RCC1/BLIP-II"/>
</dbReference>
<evidence type="ECO:0000256" key="1">
    <source>
        <dbReference type="ARBA" id="ARBA00022737"/>
    </source>
</evidence>
<accession>A0AAD5LPA7</accession>
<protein>
    <recommendedName>
        <fullName evidence="4">RCC1-like domain-containing protein</fullName>
    </recommendedName>
</protein>
<dbReference type="PROSITE" id="PS50012">
    <property type="entry name" value="RCC1_3"/>
    <property type="match status" value="5"/>
</dbReference>
<evidence type="ECO:0000259" key="4">
    <source>
        <dbReference type="Pfam" id="PF25390"/>
    </source>
</evidence>
<dbReference type="PANTHER" id="PTHR22870">
    <property type="entry name" value="REGULATOR OF CHROMOSOME CONDENSATION"/>
    <property type="match status" value="1"/>
</dbReference>
<feature type="repeat" description="RCC1" evidence="2">
    <location>
        <begin position="84"/>
        <end position="137"/>
    </location>
</feature>
<keyword evidence="1" id="KW-0677">Repeat</keyword>
<dbReference type="InterPro" id="IPR058923">
    <property type="entry name" value="RCC1-like_dom"/>
</dbReference>
<evidence type="ECO:0000313" key="6">
    <source>
        <dbReference type="Proteomes" id="UP001209570"/>
    </source>
</evidence>
<dbReference type="AlphaFoldDB" id="A0AAD5LPA7"/>
<feature type="region of interest" description="Disordered" evidence="3">
    <location>
        <begin position="1"/>
        <end position="20"/>
    </location>
</feature>
<sequence length="352" mass="37204">MAASATSMWRASGADIRPEDRNSSFSAVFTFGQNSYGELGHGDVNDRATPTPLRISDAEDDDDALDVVDVACGNEQTALLCADGDVYACGYNDSGQCGTGTTVRVLRPTRVSSLGSKKIVRLFAGNGSEHLAALTESGQLYTFGFNSRGQLGHGTTSSVAVPTLVEALADRRVVDVACSYFHTAIVTEDGGLYTCGRNDFGQLGLPSSGHDRLLPTLVSSLRSHHAQMVSCGQHHTVVAVSSGGLFAFGKNDHGQLGVGSEAVSLVSTPSRVSAPLGDDGHQVVSLACGYYHTAVVTEDGTVWTFGRNEYGQLGLGHKRHVPIPTYDVFSALLEFLYTDEVRALENPDVDPA</sequence>
<feature type="domain" description="RCC1-like" evidence="4">
    <location>
        <begin position="28"/>
        <end position="325"/>
    </location>
</feature>
<feature type="repeat" description="RCC1" evidence="2">
    <location>
        <begin position="190"/>
        <end position="242"/>
    </location>
</feature>
<dbReference type="InterPro" id="IPR051210">
    <property type="entry name" value="Ub_ligase/GEF_domain"/>
</dbReference>
<feature type="repeat" description="RCC1" evidence="2">
    <location>
        <begin position="26"/>
        <end position="83"/>
    </location>
</feature>
<proteinExistence type="predicted"/>
<dbReference type="Pfam" id="PF25390">
    <property type="entry name" value="WD40_RLD"/>
    <property type="match status" value="1"/>
</dbReference>
<keyword evidence="6" id="KW-1185">Reference proteome</keyword>
<dbReference type="InterPro" id="IPR000408">
    <property type="entry name" value="Reg_chr_condens"/>
</dbReference>